<feature type="domain" description="PDZ" evidence="1">
    <location>
        <begin position="113"/>
        <end position="192"/>
    </location>
</feature>
<dbReference type="InterPro" id="IPR001478">
    <property type="entry name" value="PDZ"/>
</dbReference>
<organism evidence="2">
    <name type="scientific">Coccolithus braarudii</name>
    <dbReference type="NCBI Taxonomy" id="221442"/>
    <lineage>
        <taxon>Eukaryota</taxon>
        <taxon>Haptista</taxon>
        <taxon>Haptophyta</taxon>
        <taxon>Prymnesiophyceae</taxon>
        <taxon>Coccolithales</taxon>
        <taxon>Coccolithaceae</taxon>
        <taxon>Coccolithus</taxon>
    </lineage>
</organism>
<dbReference type="EMBL" id="HBEY01035563">
    <property type="protein sequence ID" value="CAD8613618.1"/>
    <property type="molecule type" value="Transcribed_RNA"/>
</dbReference>
<name>A0A7S0LIE4_9EUKA</name>
<evidence type="ECO:0000313" key="2">
    <source>
        <dbReference type="EMBL" id="CAD8613618.1"/>
    </source>
</evidence>
<dbReference type="InterPro" id="IPR036034">
    <property type="entry name" value="PDZ_sf"/>
</dbReference>
<dbReference type="AlphaFoldDB" id="A0A7S0LIE4"/>
<dbReference type="InterPro" id="IPR041489">
    <property type="entry name" value="PDZ_6"/>
</dbReference>
<gene>
    <name evidence="2" type="ORF">CPEL01642_LOCUS16998</name>
</gene>
<dbReference type="Pfam" id="PF17820">
    <property type="entry name" value="PDZ_6"/>
    <property type="match status" value="1"/>
</dbReference>
<proteinExistence type="predicted"/>
<accession>A0A7S0LIE4</accession>
<dbReference type="SUPFAM" id="SSF50156">
    <property type="entry name" value="PDZ domain-like"/>
    <property type="match status" value="1"/>
</dbReference>
<protein>
    <recommendedName>
        <fullName evidence="1">PDZ domain-containing protein</fullName>
    </recommendedName>
</protein>
<dbReference type="SMART" id="SM00228">
    <property type="entry name" value="PDZ"/>
    <property type="match status" value="1"/>
</dbReference>
<reference evidence="2" key="1">
    <citation type="submission" date="2021-01" db="EMBL/GenBank/DDBJ databases">
        <authorList>
            <person name="Corre E."/>
            <person name="Pelletier E."/>
            <person name="Niang G."/>
            <person name="Scheremetjew M."/>
            <person name="Finn R."/>
            <person name="Kale V."/>
            <person name="Holt S."/>
            <person name="Cochrane G."/>
            <person name="Meng A."/>
            <person name="Brown T."/>
            <person name="Cohen L."/>
        </authorList>
    </citation>
    <scope>NUCLEOTIDE SEQUENCE</scope>
    <source>
        <strain evidence="2">PLY182g</strain>
    </source>
</reference>
<sequence>MDKGSAQAITADYLDLTDHPRRVELTQASNGCRFRVSSLLQLEIGETYTTTQRGNKLIRTSESELVLAGKVKIELVETLTLPSPSKDDDGGSAVGSSVSRTWNDITKTHSKLILNVVKPSASSLLGMRVFNSDSGDFAEVMRIANGGAAATAGIRVGDLVLNIDGQRVRSEEEAATLTAQPGVHIFEVARKNPATKESKSTPRFSLAAAARRYNVAQDGREYALPSDAATMVSVASSTSSFQGGK</sequence>
<dbReference type="PROSITE" id="PS50106">
    <property type="entry name" value="PDZ"/>
    <property type="match status" value="1"/>
</dbReference>
<evidence type="ECO:0000259" key="1">
    <source>
        <dbReference type="PROSITE" id="PS50106"/>
    </source>
</evidence>
<dbReference type="Gene3D" id="2.30.42.10">
    <property type="match status" value="1"/>
</dbReference>